<feature type="binding site" evidence="5">
    <location>
        <position position="178"/>
    </location>
    <ligand>
        <name>NADP(+)</name>
        <dbReference type="ChEBI" id="CHEBI:58349"/>
    </ligand>
</feature>
<reference evidence="7 8" key="1">
    <citation type="journal article" date="2010" name="J. Bacteriol.">
        <title>Complete genome sequence of "Candidatus Puniceispirillum marinum" IMCC1322, a representative of the SAR116 clade in the Alphaproteobacteria.</title>
        <authorList>
            <person name="Oh H.M."/>
            <person name="Kwon K.K."/>
            <person name="Kang I."/>
            <person name="Kang S.G."/>
            <person name="Lee J.H."/>
            <person name="Kim S.J."/>
            <person name="Cho J.C."/>
        </authorList>
    </citation>
    <scope>NUCLEOTIDE SEQUENCE [LARGE SCALE GENOMIC DNA]</scope>
    <source>
        <strain evidence="7 8">IMCC1322</strain>
    </source>
</reference>
<comment type="function">
    <text evidence="5">Catalyzes the two-step NADP-dependent conversion of GDP-4-dehydro-6-deoxy-D-mannose to GDP-fucose, involving an epimerase and a reductase reaction.</text>
</comment>
<evidence type="ECO:0000313" key="7">
    <source>
        <dbReference type="EMBL" id="ADE39232.1"/>
    </source>
</evidence>
<dbReference type="EMBL" id="CP001751">
    <property type="protein sequence ID" value="ADE39232.1"/>
    <property type="molecule type" value="Genomic_DNA"/>
</dbReference>
<dbReference type="HAMAP" id="MF_00956">
    <property type="entry name" value="GDP_fucose_synth"/>
    <property type="match status" value="1"/>
</dbReference>
<dbReference type="InterPro" id="IPR001509">
    <property type="entry name" value="Epimerase_deHydtase"/>
</dbReference>
<evidence type="ECO:0000259" key="6">
    <source>
        <dbReference type="Pfam" id="PF01370"/>
    </source>
</evidence>
<comment type="similarity">
    <text evidence="1 5">Belongs to the NAD(P)-dependent epimerase/dehydratase family. Fucose synthase subfamily.</text>
</comment>
<dbReference type="eggNOG" id="COG0451">
    <property type="taxonomic scope" value="Bacteria"/>
</dbReference>
<feature type="binding site" evidence="5">
    <location>
        <position position="139"/>
    </location>
    <ligand>
        <name>NADP(+)</name>
        <dbReference type="ChEBI" id="CHEBI:58349"/>
    </ligand>
</feature>
<feature type="binding site" evidence="5">
    <location>
        <position position="268"/>
    </location>
    <ligand>
        <name>substrate</name>
    </ligand>
</feature>
<dbReference type="STRING" id="488538.SAR116_0989"/>
<keyword evidence="3 5" id="KW-0560">Oxidoreductase</keyword>
<evidence type="ECO:0000256" key="3">
    <source>
        <dbReference type="ARBA" id="ARBA00023002"/>
    </source>
</evidence>
<dbReference type="KEGG" id="apb:SAR116_0989"/>
<evidence type="ECO:0000256" key="5">
    <source>
        <dbReference type="HAMAP-Rule" id="MF_00956"/>
    </source>
</evidence>
<feature type="binding site" evidence="5">
    <location>
        <position position="186"/>
    </location>
    <ligand>
        <name>substrate</name>
    </ligand>
</feature>
<dbReference type="UniPathway" id="UPA00128">
    <property type="reaction ID" value="UER00191"/>
</dbReference>
<dbReference type="AlphaFoldDB" id="D5BSI5"/>
<keyword evidence="4 5" id="KW-0413">Isomerase</keyword>
<dbReference type="Pfam" id="PF01370">
    <property type="entry name" value="Epimerase"/>
    <property type="match status" value="1"/>
</dbReference>
<dbReference type="Proteomes" id="UP000007460">
    <property type="component" value="Chromosome"/>
</dbReference>
<keyword evidence="5" id="KW-0511">Multifunctional enzyme</keyword>
<keyword evidence="2 5" id="KW-0521">NADP</keyword>
<dbReference type="RefSeq" id="WP_013045861.1">
    <property type="nucleotide sequence ID" value="NC_014010.1"/>
</dbReference>
<keyword evidence="8" id="KW-1185">Reference proteome</keyword>
<comment type="pathway">
    <text evidence="5">Nucleotide-sugar biosynthesis; GDP-L-fucose biosynthesis via de novo pathway; GDP-L-fucose from GDP-alpha-D-mannose: step 2/2.</text>
</comment>
<evidence type="ECO:0000256" key="4">
    <source>
        <dbReference type="ARBA" id="ARBA00023235"/>
    </source>
</evidence>
<dbReference type="GO" id="GO:0016853">
    <property type="term" value="F:isomerase activity"/>
    <property type="evidence" value="ECO:0007669"/>
    <property type="project" value="UniProtKB-KW"/>
</dbReference>
<name>D5BSI5_PUNMI</name>
<feature type="binding site" evidence="5">
    <location>
        <begin position="162"/>
        <end position="165"/>
    </location>
    <ligand>
        <name>NADP(+)</name>
        <dbReference type="ChEBI" id="CHEBI:58349"/>
    </ligand>
</feature>
<dbReference type="HOGENOM" id="CLU_007383_18_0_5"/>
<evidence type="ECO:0000313" key="8">
    <source>
        <dbReference type="Proteomes" id="UP000007460"/>
    </source>
</evidence>
<dbReference type="PANTHER" id="PTHR43238">
    <property type="entry name" value="GDP-L-FUCOSE SYNTHASE"/>
    <property type="match status" value="1"/>
</dbReference>
<gene>
    <name evidence="5" type="primary">fcl</name>
    <name evidence="7" type="ordered locus">SAR116_0989</name>
</gene>
<dbReference type="Gene3D" id="3.90.25.10">
    <property type="entry name" value="UDP-galactose 4-epimerase, domain 1"/>
    <property type="match status" value="1"/>
</dbReference>
<dbReference type="InterPro" id="IPR036291">
    <property type="entry name" value="NAD(P)-bd_dom_sf"/>
</dbReference>
<dbReference type="GO" id="GO:0042351">
    <property type="term" value="P:'de novo' GDP-L-fucose biosynthetic process"/>
    <property type="evidence" value="ECO:0007669"/>
    <property type="project" value="UniProtKB-UniRule"/>
</dbReference>
<proteinExistence type="inferred from homology"/>
<dbReference type="PANTHER" id="PTHR43238:SF1">
    <property type="entry name" value="GDP-L-FUCOSE SYNTHASE"/>
    <property type="match status" value="1"/>
</dbReference>
<dbReference type="OrthoDB" id="9803892at2"/>
<dbReference type="EC" id="1.1.1.271" evidence="5"/>
<comment type="caution">
    <text evidence="5">Lacks conserved residue(s) required for the propagation of feature annotation.</text>
</comment>
<dbReference type="Gene3D" id="3.40.50.720">
    <property type="entry name" value="NAD(P)-binding Rossmann-like Domain"/>
    <property type="match status" value="1"/>
</dbReference>
<protein>
    <recommendedName>
        <fullName evidence="5">GDP-L-fucose synthase</fullName>
        <ecNumber evidence="5">1.1.1.271</ecNumber>
    </recommendedName>
    <alternativeName>
        <fullName evidence="5">GDP-4-keto-6-deoxy-D-mannose-3,5-epimerase-4-reductase</fullName>
    </alternativeName>
</protein>
<evidence type="ECO:0000256" key="1">
    <source>
        <dbReference type="ARBA" id="ARBA00005959"/>
    </source>
</evidence>
<accession>D5BSI5</accession>
<comment type="catalytic activity">
    <reaction evidence="5">
        <text>GDP-beta-L-fucose + NADP(+) = GDP-4-dehydro-alpha-D-rhamnose + NADPH + H(+)</text>
        <dbReference type="Rhea" id="RHEA:18885"/>
        <dbReference type="ChEBI" id="CHEBI:15378"/>
        <dbReference type="ChEBI" id="CHEBI:57273"/>
        <dbReference type="ChEBI" id="CHEBI:57783"/>
        <dbReference type="ChEBI" id="CHEBI:57964"/>
        <dbReference type="ChEBI" id="CHEBI:58349"/>
        <dbReference type="EC" id="1.1.1.271"/>
    </reaction>
</comment>
<feature type="active site" description="Proton donor/acceptor" evidence="5">
    <location>
        <position position="135"/>
    </location>
</feature>
<sequence>MKRVLITGASGFLGSNLRVALEKSDKKFDCIFLNSSDYDLTELSQASKMVKEHRPDVVIHLAALSGGIGANTERPADFFFENSLLVTNVFQACGSLGVKDMIYTMGGCSYPNSASSPISEGEMWEGMPQGNSSAYSVAKKMGIIAGQAYEKQYGLKTKVLVPGNLYGKYDNYNLDNSHVIPALIRKFHEAKISNSPKVNLWGTGSPIRDFVYAEDVASIIVDLIDFKHIETPMNLSSGNGISIKELSELVASVVDYKGVLEWDTSKPDGQKEKVFDVALMESWGFKCDTNLMQGLRKSYDWFSTNYEVEGAIRL</sequence>
<dbReference type="InterPro" id="IPR028614">
    <property type="entry name" value="GDP_fucose/colitose_synth"/>
</dbReference>
<dbReference type="GO" id="GO:0070401">
    <property type="term" value="F:NADP+ binding"/>
    <property type="evidence" value="ECO:0007669"/>
    <property type="project" value="UniProtKB-UniRule"/>
</dbReference>
<organism evidence="7 8">
    <name type="scientific">Puniceispirillum marinum (strain IMCC1322)</name>
    <dbReference type="NCBI Taxonomy" id="488538"/>
    <lineage>
        <taxon>Bacteria</taxon>
        <taxon>Pseudomonadati</taxon>
        <taxon>Pseudomonadota</taxon>
        <taxon>Alphaproteobacteria</taxon>
        <taxon>Candidatus Puniceispirillales</taxon>
        <taxon>Candidatus Puniceispirillaceae</taxon>
        <taxon>Candidatus Puniceispirillum</taxon>
    </lineage>
</organism>
<feature type="binding site" evidence="5">
    <location>
        <position position="208"/>
    </location>
    <ligand>
        <name>substrate</name>
    </ligand>
</feature>
<feature type="binding site" evidence="5">
    <location>
        <position position="201"/>
    </location>
    <ligand>
        <name>substrate</name>
    </ligand>
</feature>
<dbReference type="GO" id="GO:0050577">
    <property type="term" value="F:GDP-L-fucose synthase activity"/>
    <property type="evidence" value="ECO:0007669"/>
    <property type="project" value="UniProtKB-UniRule"/>
</dbReference>
<feature type="binding site" evidence="5">
    <location>
        <begin position="8"/>
        <end position="14"/>
    </location>
    <ligand>
        <name>NADP(+)</name>
        <dbReference type="ChEBI" id="CHEBI:58349"/>
    </ligand>
</feature>
<dbReference type="SUPFAM" id="SSF51735">
    <property type="entry name" value="NAD(P)-binding Rossmann-fold domains"/>
    <property type="match status" value="1"/>
</dbReference>
<feature type="site" description="Important for catalytic activity" evidence="5">
    <location>
        <position position="108"/>
    </location>
</feature>
<evidence type="ECO:0000256" key="2">
    <source>
        <dbReference type="ARBA" id="ARBA00022857"/>
    </source>
</evidence>
<feature type="domain" description="NAD-dependent epimerase/dehydratase" evidence="6">
    <location>
        <begin position="4"/>
        <end position="225"/>
    </location>
</feature>